<feature type="transmembrane region" description="Helical" evidence="1">
    <location>
        <begin position="207"/>
        <end position="228"/>
    </location>
</feature>
<feature type="transmembrane region" description="Helical" evidence="1">
    <location>
        <begin position="12"/>
        <end position="32"/>
    </location>
</feature>
<proteinExistence type="predicted"/>
<feature type="transmembrane region" description="Helical" evidence="1">
    <location>
        <begin position="44"/>
        <end position="62"/>
    </location>
</feature>
<sequence length="587" mass="57756">MGLTRSRPGTLPSAAATAPWLTGVAALVALELLRLSGVAARGPVAPVLVCLCAAAGGPLVWWLGSRRALPAAVGGLALARLLVQLPFARVLPVVAFALGLAFAVLVLAVRACADTGRAARALALAAGADAALRLCGDLLDPVWHRGAAGWLPALLLALALAGLAWCLYQEPAARPAGGVPLALLGAPLAWYGLLAGSPSYLSAEAEVSASAAGLWVAAGALAGVWAMGERWPAPAVLAPALAAFVLLPGWAACPAAALALAALPAVLRRALALRPPAWAALAPPYDLALAGAAGALGCLLVALPLQHGVAPGAFVLITAFGTALAALGAPGGPPLPRPFAPVLLAVALLAAPPLTGALRPAPAPLPTDTAGGIYRLLTWNVSAAVDRGGELDPGAVLDAVEEAGADIVVLQEVPRGLAGAGGLDLRAWLARQLGATAVWAPAGEPQRGTLVLTGLPVVGAETSGLPGDGSLAAVEVRLANGATARLVTARAEPGEATSRALLAAVGEDPHAVLAGDLGAGPGSPEARAALGAGLHGAEEAAGAGSTTDAAAEGDRVLGARDVAFGDFGRLAARGFAHAPLAVTVYLD</sequence>
<dbReference type="EMBL" id="RBAL01000007">
    <property type="protein sequence ID" value="RKN41675.1"/>
    <property type="molecule type" value="Genomic_DNA"/>
</dbReference>
<feature type="transmembrane region" description="Helical" evidence="1">
    <location>
        <begin position="147"/>
        <end position="168"/>
    </location>
</feature>
<keyword evidence="1" id="KW-0812">Transmembrane</keyword>
<dbReference type="Gene3D" id="3.60.10.10">
    <property type="entry name" value="Endonuclease/exonuclease/phosphatase"/>
    <property type="match status" value="1"/>
</dbReference>
<name>A0A3A9Z0D8_9ACTN</name>
<gene>
    <name evidence="3" type="ORF">D7294_14410</name>
</gene>
<evidence type="ECO:0000256" key="1">
    <source>
        <dbReference type="SAM" id="Phobius"/>
    </source>
</evidence>
<feature type="transmembrane region" description="Helical" evidence="1">
    <location>
        <begin position="312"/>
        <end position="332"/>
    </location>
</feature>
<dbReference type="InterPro" id="IPR005135">
    <property type="entry name" value="Endo/exonuclease/phosphatase"/>
</dbReference>
<feature type="transmembrane region" description="Helical" evidence="1">
    <location>
        <begin position="180"/>
        <end position="201"/>
    </location>
</feature>
<feature type="domain" description="Endonuclease/exonuclease/phosphatase" evidence="2">
    <location>
        <begin position="377"/>
        <end position="548"/>
    </location>
</feature>
<dbReference type="Proteomes" id="UP000272474">
    <property type="component" value="Unassembled WGS sequence"/>
</dbReference>
<comment type="caution">
    <text evidence="3">The sequence shown here is derived from an EMBL/GenBank/DDBJ whole genome shotgun (WGS) entry which is preliminary data.</text>
</comment>
<dbReference type="AlphaFoldDB" id="A0A3A9Z0D8"/>
<protein>
    <recommendedName>
        <fullName evidence="2">Endonuclease/exonuclease/phosphatase domain-containing protein</fullName>
    </recommendedName>
</protein>
<feature type="transmembrane region" description="Helical" evidence="1">
    <location>
        <begin position="287"/>
        <end position="305"/>
    </location>
</feature>
<evidence type="ECO:0000259" key="2">
    <source>
        <dbReference type="Pfam" id="PF03372"/>
    </source>
</evidence>
<dbReference type="InterPro" id="IPR036691">
    <property type="entry name" value="Endo/exonu/phosph_ase_sf"/>
</dbReference>
<accession>A0A3A9Z0D8</accession>
<evidence type="ECO:0000313" key="3">
    <source>
        <dbReference type="EMBL" id="RKN41675.1"/>
    </source>
</evidence>
<dbReference type="SUPFAM" id="SSF56219">
    <property type="entry name" value="DNase I-like"/>
    <property type="match status" value="1"/>
</dbReference>
<organism evidence="3 4">
    <name type="scientific">Streptomyces hoynatensis</name>
    <dbReference type="NCBI Taxonomy" id="1141874"/>
    <lineage>
        <taxon>Bacteria</taxon>
        <taxon>Bacillati</taxon>
        <taxon>Actinomycetota</taxon>
        <taxon>Actinomycetes</taxon>
        <taxon>Kitasatosporales</taxon>
        <taxon>Streptomycetaceae</taxon>
        <taxon>Streptomyces</taxon>
    </lineage>
</organism>
<evidence type="ECO:0000313" key="4">
    <source>
        <dbReference type="Proteomes" id="UP000272474"/>
    </source>
</evidence>
<dbReference type="Pfam" id="PF03372">
    <property type="entry name" value="Exo_endo_phos"/>
    <property type="match status" value="1"/>
</dbReference>
<feature type="transmembrane region" description="Helical" evidence="1">
    <location>
        <begin position="240"/>
        <end position="267"/>
    </location>
</feature>
<reference evidence="3 4" key="1">
    <citation type="journal article" date="2014" name="Int. J. Syst. Evol. Microbiol.">
        <title>Streptomyces hoynatensis sp. nov., isolated from deep marine sediment.</title>
        <authorList>
            <person name="Veyisoglu A."/>
            <person name="Sahin N."/>
        </authorList>
    </citation>
    <scope>NUCLEOTIDE SEQUENCE [LARGE SCALE GENOMIC DNA]</scope>
    <source>
        <strain evidence="3 4">KCTC 29097</strain>
    </source>
</reference>
<keyword evidence="1" id="KW-0472">Membrane</keyword>
<keyword evidence="4" id="KW-1185">Reference proteome</keyword>
<dbReference type="GO" id="GO:0003824">
    <property type="term" value="F:catalytic activity"/>
    <property type="evidence" value="ECO:0007669"/>
    <property type="project" value="InterPro"/>
</dbReference>
<keyword evidence="1" id="KW-1133">Transmembrane helix</keyword>
<feature type="transmembrane region" description="Helical" evidence="1">
    <location>
        <begin position="90"/>
        <end position="109"/>
    </location>
</feature>